<dbReference type="InterPro" id="IPR010979">
    <property type="entry name" value="Ribosomal_uS13-like_H2TH"/>
</dbReference>
<comment type="function">
    <text evidence="7">Located at the top of the head of the 30S subunit, it contacts several helices of the 16S rRNA. In the 70S ribosome it contacts the 23S rRNA (bridge B1a) and protein L5 of the 50S subunit (bridge B1b), connecting the 2 subunits; these bridges are implicated in subunit movement. Contacts the tRNAs in the A and P-sites.</text>
</comment>
<dbReference type="HAMAP" id="MF_01315">
    <property type="entry name" value="Ribosomal_uS13"/>
    <property type="match status" value="1"/>
</dbReference>
<evidence type="ECO:0000256" key="7">
    <source>
        <dbReference type="HAMAP-Rule" id="MF_01315"/>
    </source>
</evidence>
<dbReference type="GO" id="GO:0005840">
    <property type="term" value="C:ribosome"/>
    <property type="evidence" value="ECO:0007669"/>
    <property type="project" value="UniProtKB-KW"/>
</dbReference>
<accession>A0ABX7BLK1</accession>
<dbReference type="RefSeq" id="WP_201102827.1">
    <property type="nucleotide sequence ID" value="NZ_CP067977.1"/>
</dbReference>
<gene>
    <name evidence="7 10" type="primary">rpsM</name>
    <name evidence="10" type="ORF">JIP62_14380</name>
</gene>
<evidence type="ECO:0000256" key="8">
    <source>
        <dbReference type="RuleBase" id="RU003830"/>
    </source>
</evidence>
<dbReference type="SUPFAM" id="SSF46946">
    <property type="entry name" value="S13-like H2TH domain"/>
    <property type="match status" value="1"/>
</dbReference>
<dbReference type="NCBIfam" id="TIGR03631">
    <property type="entry name" value="uS13_bact"/>
    <property type="match status" value="1"/>
</dbReference>
<evidence type="ECO:0000256" key="2">
    <source>
        <dbReference type="ARBA" id="ARBA00022730"/>
    </source>
</evidence>
<name>A0ABX7BLK1_9CAUL</name>
<keyword evidence="3 7" id="KW-0694">RNA-binding</keyword>
<keyword evidence="7" id="KW-0820">tRNA-binding</keyword>
<organism evidence="10 11">
    <name type="scientific">Brevundimonas vitisensis</name>
    <dbReference type="NCBI Taxonomy" id="2800818"/>
    <lineage>
        <taxon>Bacteria</taxon>
        <taxon>Pseudomonadati</taxon>
        <taxon>Pseudomonadota</taxon>
        <taxon>Alphaproteobacteria</taxon>
        <taxon>Caulobacterales</taxon>
        <taxon>Caulobacteraceae</taxon>
        <taxon>Brevundimonas</taxon>
    </lineage>
</organism>
<dbReference type="Gene3D" id="1.10.8.50">
    <property type="match status" value="1"/>
</dbReference>
<dbReference type="InterPro" id="IPR019980">
    <property type="entry name" value="Ribosomal_uS13_bac-type"/>
</dbReference>
<dbReference type="Proteomes" id="UP000595448">
    <property type="component" value="Chromosome"/>
</dbReference>
<dbReference type="PIRSF" id="PIRSF002134">
    <property type="entry name" value="Ribosomal_S13"/>
    <property type="match status" value="1"/>
</dbReference>
<comment type="subunit">
    <text evidence="7">Part of the 30S ribosomal subunit. Forms a loose heterodimer with protein S19. Forms two bridges to the 50S subunit in the 70S ribosome.</text>
</comment>
<dbReference type="PROSITE" id="PS50159">
    <property type="entry name" value="RIBOSOMAL_S13_2"/>
    <property type="match status" value="1"/>
</dbReference>
<sequence>MARIAGVNIPTNKRVVIALQYIHGIGPKSAQDIVEKVGIEAERRVNQLTDAEVLQIRETIDRDLTVEGDLRRETSMNIKRLMDLACYRGLRHRKGLPVRGQRTHTNARTRKGPAKPIAGKKK</sequence>
<keyword evidence="5 7" id="KW-0687">Ribonucleoprotein</keyword>
<dbReference type="InterPro" id="IPR001892">
    <property type="entry name" value="Ribosomal_uS13"/>
</dbReference>
<keyword evidence="2 7" id="KW-0699">rRNA-binding</keyword>
<dbReference type="Gene3D" id="4.10.910.10">
    <property type="entry name" value="30s ribosomal protein s13, domain 2"/>
    <property type="match status" value="1"/>
</dbReference>
<evidence type="ECO:0000313" key="10">
    <source>
        <dbReference type="EMBL" id="QQQ18457.1"/>
    </source>
</evidence>
<proteinExistence type="inferred from homology"/>
<feature type="region of interest" description="Disordered" evidence="9">
    <location>
        <begin position="95"/>
        <end position="122"/>
    </location>
</feature>
<evidence type="ECO:0000256" key="4">
    <source>
        <dbReference type="ARBA" id="ARBA00022980"/>
    </source>
</evidence>
<keyword evidence="4 7" id="KW-0689">Ribosomal protein</keyword>
<dbReference type="InterPro" id="IPR027437">
    <property type="entry name" value="Rbsml_uS13_C"/>
</dbReference>
<keyword evidence="11" id="KW-1185">Reference proteome</keyword>
<dbReference type="Pfam" id="PF00416">
    <property type="entry name" value="Ribosomal_S13"/>
    <property type="match status" value="1"/>
</dbReference>
<dbReference type="EMBL" id="CP067977">
    <property type="protein sequence ID" value="QQQ18457.1"/>
    <property type="molecule type" value="Genomic_DNA"/>
</dbReference>
<evidence type="ECO:0000256" key="3">
    <source>
        <dbReference type="ARBA" id="ARBA00022884"/>
    </source>
</evidence>
<protein>
    <recommendedName>
        <fullName evidence="6 7">Small ribosomal subunit protein uS13</fullName>
    </recommendedName>
</protein>
<evidence type="ECO:0000256" key="1">
    <source>
        <dbReference type="ARBA" id="ARBA00008080"/>
    </source>
</evidence>
<evidence type="ECO:0000256" key="6">
    <source>
        <dbReference type="ARBA" id="ARBA00035166"/>
    </source>
</evidence>
<dbReference type="InterPro" id="IPR018269">
    <property type="entry name" value="Ribosomal_uS13_CS"/>
</dbReference>
<dbReference type="PANTHER" id="PTHR10871:SF1">
    <property type="entry name" value="SMALL RIBOSOMAL SUBUNIT PROTEIN US13M"/>
    <property type="match status" value="1"/>
</dbReference>
<reference evidence="10 11" key="1">
    <citation type="submission" date="2021-01" db="EMBL/GenBank/DDBJ databases">
        <title>Brevundimonas vitis sp. nov., an bacterium isolated from grape (Vitis vinifera).</title>
        <authorList>
            <person name="Jiang L."/>
            <person name="Lee J."/>
        </authorList>
    </citation>
    <scope>NUCLEOTIDE SEQUENCE [LARGE SCALE GENOMIC DNA]</scope>
    <source>
        <strain evidence="10 11">GRTSA-9</strain>
    </source>
</reference>
<dbReference type="PANTHER" id="PTHR10871">
    <property type="entry name" value="30S RIBOSOMAL PROTEIN S13/40S RIBOSOMAL PROTEIN S18"/>
    <property type="match status" value="1"/>
</dbReference>
<evidence type="ECO:0000256" key="5">
    <source>
        <dbReference type="ARBA" id="ARBA00023274"/>
    </source>
</evidence>
<evidence type="ECO:0000313" key="11">
    <source>
        <dbReference type="Proteomes" id="UP000595448"/>
    </source>
</evidence>
<evidence type="ECO:0000256" key="9">
    <source>
        <dbReference type="SAM" id="MobiDB-lite"/>
    </source>
</evidence>
<dbReference type="PROSITE" id="PS00646">
    <property type="entry name" value="RIBOSOMAL_S13_1"/>
    <property type="match status" value="1"/>
</dbReference>
<comment type="similarity">
    <text evidence="1 7 8">Belongs to the universal ribosomal protein uS13 family.</text>
</comment>